<dbReference type="Proteomes" id="UP000030651">
    <property type="component" value="Unassembled WGS sequence"/>
</dbReference>
<protein>
    <recommendedName>
        <fullName evidence="2">Histone deacetylase complex subunit SAP30 Sin3 binding domain-containing protein</fullName>
    </recommendedName>
</protein>
<dbReference type="InterPro" id="IPR025718">
    <property type="entry name" value="SAP30_Sin3-bd"/>
</dbReference>
<dbReference type="InParanoid" id="W3XAV8"/>
<accession>W3XAV8</accession>
<dbReference type="Gene3D" id="6.10.160.20">
    <property type="match status" value="1"/>
</dbReference>
<name>W3XAV8_PESFW</name>
<dbReference type="FunCoup" id="W3XAV8">
    <property type="interactions" value="112"/>
</dbReference>
<dbReference type="EMBL" id="KI912111">
    <property type="protein sequence ID" value="ETS82577.1"/>
    <property type="molecule type" value="Genomic_DNA"/>
</dbReference>
<evidence type="ECO:0000256" key="1">
    <source>
        <dbReference type="SAM" id="MobiDB-lite"/>
    </source>
</evidence>
<organism evidence="3 4">
    <name type="scientific">Pestalotiopsis fici (strain W106-1 / CGMCC3.15140)</name>
    <dbReference type="NCBI Taxonomy" id="1229662"/>
    <lineage>
        <taxon>Eukaryota</taxon>
        <taxon>Fungi</taxon>
        <taxon>Dikarya</taxon>
        <taxon>Ascomycota</taxon>
        <taxon>Pezizomycotina</taxon>
        <taxon>Sordariomycetes</taxon>
        <taxon>Xylariomycetidae</taxon>
        <taxon>Amphisphaeriales</taxon>
        <taxon>Sporocadaceae</taxon>
        <taxon>Pestalotiopsis</taxon>
    </lineage>
</organism>
<feature type="compositionally biased region" description="Low complexity" evidence="1">
    <location>
        <begin position="61"/>
        <end position="70"/>
    </location>
</feature>
<dbReference type="HOGENOM" id="CLU_090091_0_0_1"/>
<feature type="region of interest" description="Disordered" evidence="1">
    <location>
        <begin position="1"/>
        <end position="80"/>
    </location>
</feature>
<keyword evidence="4" id="KW-1185">Reference proteome</keyword>
<reference evidence="4" key="1">
    <citation type="journal article" date="2015" name="BMC Genomics">
        <title>Genomic and transcriptomic analysis of the endophytic fungus Pestalotiopsis fici reveals its lifestyle and high potential for synthesis of natural products.</title>
        <authorList>
            <person name="Wang X."/>
            <person name="Zhang X."/>
            <person name="Liu L."/>
            <person name="Xiang M."/>
            <person name="Wang W."/>
            <person name="Sun X."/>
            <person name="Che Y."/>
            <person name="Guo L."/>
            <person name="Liu G."/>
            <person name="Guo L."/>
            <person name="Wang C."/>
            <person name="Yin W.B."/>
            <person name="Stadler M."/>
            <person name="Zhang X."/>
            <person name="Liu X."/>
        </authorList>
    </citation>
    <scope>NUCLEOTIDE SEQUENCE [LARGE SCALE GENOMIC DNA]</scope>
    <source>
        <strain evidence="4">W106-1 / CGMCC3.15140</strain>
    </source>
</reference>
<dbReference type="InterPro" id="IPR038291">
    <property type="entry name" value="SAP30_C_sf"/>
</dbReference>
<evidence type="ECO:0000313" key="4">
    <source>
        <dbReference type="Proteomes" id="UP000030651"/>
    </source>
</evidence>
<dbReference type="STRING" id="1229662.W3XAV8"/>
<dbReference type="GeneID" id="19269466"/>
<evidence type="ECO:0000313" key="3">
    <source>
        <dbReference type="EMBL" id="ETS82577.1"/>
    </source>
</evidence>
<evidence type="ECO:0000259" key="2">
    <source>
        <dbReference type="Pfam" id="PF13867"/>
    </source>
</evidence>
<dbReference type="OrthoDB" id="510958at2759"/>
<feature type="compositionally biased region" description="Basic and acidic residues" evidence="1">
    <location>
        <begin position="8"/>
        <end position="32"/>
    </location>
</feature>
<dbReference type="RefSeq" id="XP_007831225.1">
    <property type="nucleotide sequence ID" value="XM_007833034.1"/>
</dbReference>
<dbReference type="KEGG" id="pfy:PFICI_04453"/>
<sequence length="187" mass="20548">MPPAKSRANQDDSKSDAPSTKEKNGTGSKDNHTNGGTKLRRVASSAGSNLKEVATVNGHSAVATTPAAAQPAPPPPPGLDWSSFDRELLHDYRREHHLDTPTAFALPYHQIVLSRPGSIGLYSPSMARKRQYKRQSRNELTQVVRKHFNGLGIQENEVVVNFLHKVKNPGVTRPRRDKNLPHASPMP</sequence>
<feature type="domain" description="Histone deacetylase complex subunit SAP30 Sin3 binding" evidence="2">
    <location>
        <begin position="135"/>
        <end position="167"/>
    </location>
</feature>
<gene>
    <name evidence="3" type="ORF">PFICI_04453</name>
</gene>
<dbReference type="Pfam" id="PF13867">
    <property type="entry name" value="SAP30_Sin3_bdg"/>
    <property type="match status" value="1"/>
</dbReference>
<dbReference type="OMA" id="HEYRYAY"/>
<dbReference type="eggNOG" id="ENOG502RZ9X">
    <property type="taxonomic scope" value="Eukaryota"/>
</dbReference>
<proteinExistence type="predicted"/>
<dbReference type="AlphaFoldDB" id="W3XAV8"/>